<dbReference type="InterPro" id="IPR011990">
    <property type="entry name" value="TPR-like_helical_dom_sf"/>
</dbReference>
<comment type="caution">
    <text evidence="3">The sequence shown here is derived from an EMBL/GenBank/DDBJ whole genome shotgun (WGS) entry which is preliminary data.</text>
</comment>
<gene>
    <name evidence="3" type="ORF">BHC57_02275</name>
</gene>
<organism evidence="3 4">
    <name type="scientific">Snodgrassella alvi</name>
    <dbReference type="NCBI Taxonomy" id="1196083"/>
    <lineage>
        <taxon>Bacteria</taxon>
        <taxon>Pseudomonadati</taxon>
        <taxon>Pseudomonadota</taxon>
        <taxon>Betaproteobacteria</taxon>
        <taxon>Neisseriales</taxon>
        <taxon>Neisseriaceae</taxon>
        <taxon>Snodgrassella</taxon>
    </lineage>
</organism>
<dbReference type="SUPFAM" id="SSF48452">
    <property type="entry name" value="TPR-like"/>
    <property type="match status" value="1"/>
</dbReference>
<feature type="signal peptide" evidence="2">
    <location>
        <begin position="1"/>
        <end position="21"/>
    </location>
</feature>
<dbReference type="EMBL" id="MEIU01000039">
    <property type="protein sequence ID" value="PIT60950.1"/>
    <property type="molecule type" value="Genomic_DNA"/>
</dbReference>
<dbReference type="Proteomes" id="UP000230463">
    <property type="component" value="Unassembled WGS sequence"/>
</dbReference>
<dbReference type="AlphaFoldDB" id="A0A855FYT5"/>
<evidence type="ECO:0000256" key="1">
    <source>
        <dbReference type="SAM" id="Coils"/>
    </source>
</evidence>
<evidence type="ECO:0000313" key="3">
    <source>
        <dbReference type="EMBL" id="PIT60950.1"/>
    </source>
</evidence>
<protein>
    <recommendedName>
        <fullName evidence="5">Outer membrane lipoprotein BamD-like domain-containing protein</fullName>
    </recommendedName>
</protein>
<evidence type="ECO:0008006" key="5">
    <source>
        <dbReference type="Google" id="ProtNLM"/>
    </source>
</evidence>
<accession>A0A855FYT5</accession>
<dbReference type="PROSITE" id="PS51257">
    <property type="entry name" value="PROKAR_LIPOPROTEIN"/>
    <property type="match status" value="1"/>
</dbReference>
<evidence type="ECO:0000313" key="4">
    <source>
        <dbReference type="Proteomes" id="UP000230463"/>
    </source>
</evidence>
<sequence>MPLLNYRYFSLALLAILTISACNTLPPFSDTTVTVAASEPPSDSTQTADQFSQVQAQLANLQIQMNDLQNQVNDIRQQQTTLSRYMNIHIPVSGVSTTRDPAANDNTSDARHLYNAGLYAQSIRLLKHADSGGDGDTLAQERMWLLLQSHARLNNCESVINIGTRFASLFPQNSQSPNALSLVAQCQIHLQQQDIALTTYQHIINTYPNSSAAIKARRHLKK</sequence>
<name>A0A855FYT5_9NEIS</name>
<proteinExistence type="predicted"/>
<feature type="chain" id="PRO_5032349393" description="Outer membrane lipoprotein BamD-like domain-containing protein" evidence="2">
    <location>
        <begin position="22"/>
        <end position="222"/>
    </location>
</feature>
<keyword evidence="2" id="KW-0732">Signal</keyword>
<reference evidence="3 4" key="1">
    <citation type="journal article" date="2017" name="MBio">
        <title>Type VI secretion-mediated competition in the bee gut microbiome.</title>
        <authorList>
            <person name="Steele M.I."/>
            <person name="Kwong W.K."/>
            <person name="Powell J.E."/>
            <person name="Whiteley M."/>
            <person name="Moran N.A."/>
        </authorList>
    </citation>
    <scope>NUCLEOTIDE SEQUENCE [LARGE SCALE GENOMIC DNA]</scope>
    <source>
        <strain evidence="3 4">HK3</strain>
    </source>
</reference>
<dbReference type="RefSeq" id="WP_100123257.1">
    <property type="nucleotide sequence ID" value="NZ_MEIO01000027.1"/>
</dbReference>
<dbReference type="Gene3D" id="1.25.40.10">
    <property type="entry name" value="Tetratricopeptide repeat domain"/>
    <property type="match status" value="1"/>
</dbReference>
<evidence type="ECO:0000256" key="2">
    <source>
        <dbReference type="SAM" id="SignalP"/>
    </source>
</evidence>
<feature type="coiled-coil region" evidence="1">
    <location>
        <begin position="51"/>
        <end position="78"/>
    </location>
</feature>
<keyword evidence="1" id="KW-0175">Coiled coil</keyword>